<reference evidence="2 3" key="1">
    <citation type="submission" date="2018-11" db="EMBL/GenBank/DDBJ databases">
        <title>Novel Erysipelotrichaceae bacterium isolated from small intestine of a swine.</title>
        <authorList>
            <person name="Kim J.S."/>
            <person name="Choe H."/>
            <person name="Lee Y.R."/>
            <person name="Kim K.M."/>
            <person name="Park D.S."/>
        </authorList>
    </citation>
    <scope>NUCLEOTIDE SEQUENCE [LARGE SCALE GENOMIC DNA]</scope>
    <source>
        <strain evidence="2 3">SG0102</strain>
    </source>
</reference>
<dbReference type="Proteomes" id="UP000268059">
    <property type="component" value="Chromosome"/>
</dbReference>
<proteinExistence type="predicted"/>
<dbReference type="Gene3D" id="1.10.10.10">
    <property type="entry name" value="Winged helix-like DNA-binding domain superfamily/Winged helix DNA-binding domain"/>
    <property type="match status" value="1"/>
</dbReference>
<dbReference type="InParanoid" id="A0A3G9JPV3"/>
<dbReference type="OrthoDB" id="8595425at2"/>
<dbReference type="RefSeq" id="WP_125118071.1">
    <property type="nucleotide sequence ID" value="NZ_AP019309.1"/>
</dbReference>
<dbReference type="SUPFAM" id="SSF46785">
    <property type="entry name" value="Winged helix' DNA-binding domain"/>
    <property type="match status" value="1"/>
</dbReference>
<evidence type="ECO:0000313" key="3">
    <source>
        <dbReference type="Proteomes" id="UP000268059"/>
    </source>
</evidence>
<dbReference type="KEGG" id="ebm:SG0102_00230"/>
<name>A0A3G9JPV3_9FIRM</name>
<dbReference type="Gene3D" id="6.10.140.190">
    <property type="match status" value="1"/>
</dbReference>
<gene>
    <name evidence="2" type="primary">padR_1</name>
    <name evidence="2" type="ORF">SG0102_00230</name>
</gene>
<dbReference type="AlphaFoldDB" id="A0A3G9JPV3"/>
<accession>A0A3G9JPV3</accession>
<dbReference type="PANTHER" id="PTHR43252:SF6">
    <property type="entry name" value="NEGATIVE TRANSCRIPTION REGULATOR PADR"/>
    <property type="match status" value="1"/>
</dbReference>
<dbReference type="InterPro" id="IPR018309">
    <property type="entry name" value="Tscrpt_reg_PadR_C"/>
</dbReference>
<protein>
    <submittedName>
        <fullName evidence="2">PadR family transcriptional regulator</fullName>
    </submittedName>
</protein>
<sequence>MRTLKFAVLGILSLKPMNEEEIGQTISQDIGCFWSTKHIQVIPEINRLTKEGLITKNPDGYNITHKGSAELDQWLVKDQALDNTAKDIFSLRMYFSHRMDDERICELLQSQKIQHEAKQKFLQVILRQKYKSGHPSHEERGYYLLLKGSIEREDFYVNWLNECLDYIQEESKGQD</sequence>
<keyword evidence="3" id="KW-1185">Reference proteome</keyword>
<evidence type="ECO:0000313" key="2">
    <source>
        <dbReference type="EMBL" id="BBH25089.1"/>
    </source>
</evidence>
<feature type="domain" description="Transcription regulator PadR C-terminal" evidence="1">
    <location>
        <begin position="86"/>
        <end position="166"/>
    </location>
</feature>
<dbReference type="Pfam" id="PF10400">
    <property type="entry name" value="Vir_act_alpha_C"/>
    <property type="match status" value="1"/>
</dbReference>
<dbReference type="InterPro" id="IPR036388">
    <property type="entry name" value="WH-like_DNA-bd_sf"/>
</dbReference>
<evidence type="ECO:0000259" key="1">
    <source>
        <dbReference type="Pfam" id="PF10400"/>
    </source>
</evidence>
<organism evidence="2 3">
    <name type="scientific">Intestinibaculum porci</name>
    <dbReference type="NCBI Taxonomy" id="2487118"/>
    <lineage>
        <taxon>Bacteria</taxon>
        <taxon>Bacillati</taxon>
        <taxon>Bacillota</taxon>
        <taxon>Erysipelotrichia</taxon>
        <taxon>Erysipelotrichales</taxon>
        <taxon>Erysipelotrichaceae</taxon>
        <taxon>Intestinibaculum</taxon>
    </lineage>
</organism>
<dbReference type="PANTHER" id="PTHR43252">
    <property type="entry name" value="TRANSCRIPTIONAL REGULATOR YQJI"/>
    <property type="match status" value="1"/>
</dbReference>
<dbReference type="InterPro" id="IPR036390">
    <property type="entry name" value="WH_DNA-bd_sf"/>
</dbReference>
<dbReference type="EMBL" id="AP019309">
    <property type="protein sequence ID" value="BBH25089.1"/>
    <property type="molecule type" value="Genomic_DNA"/>
</dbReference>